<dbReference type="PANTHER" id="PTHR35580">
    <property type="entry name" value="CELL SURFACE GLYCOPROTEIN (S-LAYER PROTEIN)-LIKE PROTEIN"/>
    <property type="match status" value="1"/>
</dbReference>
<evidence type="ECO:0000313" key="2">
    <source>
        <dbReference type="Proteomes" id="UP000334340"/>
    </source>
</evidence>
<dbReference type="SUPFAM" id="SSF101898">
    <property type="entry name" value="NHL repeat"/>
    <property type="match status" value="1"/>
</dbReference>
<dbReference type="InterPro" id="IPR010620">
    <property type="entry name" value="SBBP_repeat"/>
</dbReference>
<name>A0A564ZNB6_9BACT</name>
<dbReference type="InterPro" id="IPR052918">
    <property type="entry name" value="Motility_Chemotaxis_Reg"/>
</dbReference>
<gene>
    <name evidence="1" type="ORF">MELA_02538</name>
</gene>
<dbReference type="AlphaFoldDB" id="A0A564ZNB6"/>
<protein>
    <submittedName>
        <fullName evidence="1">Beta-propeller repeat protein</fullName>
    </submittedName>
</protein>
<dbReference type="PANTHER" id="PTHR35580:SF1">
    <property type="entry name" value="PHYTASE-LIKE DOMAIN-CONTAINING PROTEIN"/>
    <property type="match status" value="1"/>
</dbReference>
<sequence>MTKLAPNGGSLVYSTFLGGSRSDWGHAITVDNEDHAYVTGGTLSDDFPTTPGARDTSPKGHGDAFVTKLTPDGASLVYSTFLGGNEYDIGFGIAMDADGHAYVTGRTKSLNFPTTPGAVDTSYNGWGDAFVTKLAPTGFSLVYSTFLGGNQHDWGEAITIDKEGHAYVTGGTKSPDFPTTPGALGSALKGDGDAFVTRYEL</sequence>
<evidence type="ECO:0000313" key="1">
    <source>
        <dbReference type="EMBL" id="VUZ86142.1"/>
    </source>
</evidence>
<accession>A0A564ZNB6</accession>
<dbReference type="Proteomes" id="UP000334340">
    <property type="component" value="Unassembled WGS sequence"/>
</dbReference>
<keyword evidence="2" id="KW-1185">Reference proteome</keyword>
<proteinExistence type="predicted"/>
<organism evidence="1 2">
    <name type="scientific">Candidatus Methylomirabilis lanthanidiphila</name>
    <dbReference type="NCBI Taxonomy" id="2211376"/>
    <lineage>
        <taxon>Bacteria</taxon>
        <taxon>Candidatus Methylomirabilota</taxon>
        <taxon>Candidatus Methylomirabilia</taxon>
        <taxon>Candidatus Methylomirabilales</taxon>
        <taxon>Candidatus Methylomirabilaceae</taxon>
        <taxon>Candidatus Methylomirabilis</taxon>
    </lineage>
</organism>
<dbReference type="EMBL" id="CABIKM010000044">
    <property type="protein sequence ID" value="VUZ86142.1"/>
    <property type="molecule type" value="Genomic_DNA"/>
</dbReference>
<reference evidence="1 2" key="1">
    <citation type="submission" date="2019-07" db="EMBL/GenBank/DDBJ databases">
        <authorList>
            <person name="Cremers G."/>
        </authorList>
    </citation>
    <scope>NUCLEOTIDE SEQUENCE [LARGE SCALE GENOMIC DNA]</scope>
</reference>
<dbReference type="Pfam" id="PF06739">
    <property type="entry name" value="SBBP"/>
    <property type="match status" value="3"/>
</dbReference>